<evidence type="ECO:0000256" key="2">
    <source>
        <dbReference type="PROSITE-ProRule" id="PRU00239"/>
    </source>
</evidence>
<dbReference type="Pfam" id="PF00648">
    <property type="entry name" value="Peptidase_C2"/>
    <property type="match status" value="1"/>
</dbReference>
<evidence type="ECO:0000259" key="3">
    <source>
        <dbReference type="PROSITE" id="PS50203"/>
    </source>
</evidence>
<reference evidence="4" key="1">
    <citation type="submission" date="2019-08" db="EMBL/GenBank/DDBJ databases">
        <title>The improved chromosome-level genome for the pearl oyster Pinctada fucata martensii using PacBio sequencing and Hi-C.</title>
        <authorList>
            <person name="Zheng Z."/>
        </authorList>
    </citation>
    <scope>NUCLEOTIDE SEQUENCE</scope>
    <source>
        <strain evidence="4">ZZ-2019</strain>
        <tissue evidence="4">Adductor muscle</tissue>
    </source>
</reference>
<evidence type="ECO:0000313" key="5">
    <source>
        <dbReference type="Proteomes" id="UP001186944"/>
    </source>
</evidence>
<organism evidence="4 5">
    <name type="scientific">Pinctada imbricata</name>
    <name type="common">Atlantic pearl-oyster</name>
    <name type="synonym">Pinctada martensii</name>
    <dbReference type="NCBI Taxonomy" id="66713"/>
    <lineage>
        <taxon>Eukaryota</taxon>
        <taxon>Metazoa</taxon>
        <taxon>Spiralia</taxon>
        <taxon>Lophotrochozoa</taxon>
        <taxon>Mollusca</taxon>
        <taxon>Bivalvia</taxon>
        <taxon>Autobranchia</taxon>
        <taxon>Pteriomorphia</taxon>
        <taxon>Pterioida</taxon>
        <taxon>Pterioidea</taxon>
        <taxon>Pteriidae</taxon>
        <taxon>Pinctada</taxon>
    </lineage>
</organism>
<dbReference type="PROSITE" id="PS50203">
    <property type="entry name" value="CALPAIN_CAT"/>
    <property type="match status" value="1"/>
</dbReference>
<dbReference type="InterPro" id="IPR038765">
    <property type="entry name" value="Papain-like_cys_pep_sf"/>
</dbReference>
<dbReference type="InterPro" id="IPR022684">
    <property type="entry name" value="Calpain_cysteine_protease"/>
</dbReference>
<dbReference type="SUPFAM" id="SSF54001">
    <property type="entry name" value="Cysteine proteinases"/>
    <property type="match status" value="1"/>
</dbReference>
<keyword evidence="5" id="KW-1185">Reference proteome</keyword>
<dbReference type="PRINTS" id="PR00704">
    <property type="entry name" value="CALPAIN"/>
</dbReference>
<dbReference type="EMBL" id="VSWD01000006">
    <property type="protein sequence ID" value="KAK3099970.1"/>
    <property type="molecule type" value="Genomic_DNA"/>
</dbReference>
<sequence length="111" mass="12412">FSAAMACLGERKDLLEKIIISEKLNTHGVYVLRLCKDGAWKNVIVDDRFPCNDDGELMYNEGGHKILWPMLIQKAAAKLVGGYQHLNKGLIVEALAMLTGEPCDHMRLQSK</sequence>
<comment type="caution">
    <text evidence="2">Lacks conserved residue(s) required for the propagation of feature annotation.</text>
</comment>
<dbReference type="InterPro" id="IPR001300">
    <property type="entry name" value="Peptidase_C2_calpain_cat"/>
</dbReference>
<dbReference type="PANTHER" id="PTHR10183">
    <property type="entry name" value="CALPAIN"/>
    <property type="match status" value="1"/>
</dbReference>
<evidence type="ECO:0000313" key="4">
    <source>
        <dbReference type="EMBL" id="KAK3099970.1"/>
    </source>
</evidence>
<evidence type="ECO:0000256" key="1">
    <source>
        <dbReference type="ARBA" id="ARBA00007623"/>
    </source>
</evidence>
<feature type="non-terminal residue" evidence="4">
    <location>
        <position position="1"/>
    </location>
</feature>
<dbReference type="GO" id="GO:0004198">
    <property type="term" value="F:calcium-dependent cysteine-type endopeptidase activity"/>
    <property type="evidence" value="ECO:0007669"/>
    <property type="project" value="InterPro"/>
</dbReference>
<comment type="caution">
    <text evidence="4">The sequence shown here is derived from an EMBL/GenBank/DDBJ whole genome shotgun (WGS) entry which is preliminary data.</text>
</comment>
<gene>
    <name evidence="4" type="ORF">FSP39_012680</name>
</gene>
<dbReference type="GO" id="GO:0005737">
    <property type="term" value="C:cytoplasm"/>
    <property type="evidence" value="ECO:0007669"/>
    <property type="project" value="TreeGrafter"/>
</dbReference>
<proteinExistence type="inferred from homology"/>
<dbReference type="PANTHER" id="PTHR10183:SF382">
    <property type="entry name" value="CALPAIN-15"/>
    <property type="match status" value="1"/>
</dbReference>
<dbReference type="AlphaFoldDB" id="A0AA88YMJ1"/>
<protein>
    <recommendedName>
        <fullName evidence="3">Calpain catalytic domain-containing protein</fullName>
    </recommendedName>
</protein>
<feature type="domain" description="Calpain catalytic" evidence="3">
    <location>
        <begin position="1"/>
        <end position="111"/>
    </location>
</feature>
<name>A0AA88YMJ1_PINIB</name>
<dbReference type="GO" id="GO:0006508">
    <property type="term" value="P:proteolysis"/>
    <property type="evidence" value="ECO:0007669"/>
    <property type="project" value="InterPro"/>
</dbReference>
<accession>A0AA88YMJ1</accession>
<comment type="similarity">
    <text evidence="1">Belongs to the peptidase C2 family.</text>
</comment>
<dbReference type="Proteomes" id="UP001186944">
    <property type="component" value="Unassembled WGS sequence"/>
</dbReference>